<accession>A0A9Q1EU66</accession>
<evidence type="ECO:0000313" key="1">
    <source>
        <dbReference type="EMBL" id="KAJ8345064.1"/>
    </source>
</evidence>
<gene>
    <name evidence="1" type="ORF">SKAU_G00292570</name>
</gene>
<reference evidence="1" key="1">
    <citation type="journal article" date="2023" name="Science">
        <title>Genome structures resolve the early diversification of teleost fishes.</title>
        <authorList>
            <person name="Parey E."/>
            <person name="Louis A."/>
            <person name="Montfort J."/>
            <person name="Bouchez O."/>
            <person name="Roques C."/>
            <person name="Iampietro C."/>
            <person name="Lluch J."/>
            <person name="Castinel A."/>
            <person name="Donnadieu C."/>
            <person name="Desvignes T."/>
            <person name="Floi Bucao C."/>
            <person name="Jouanno E."/>
            <person name="Wen M."/>
            <person name="Mejri S."/>
            <person name="Dirks R."/>
            <person name="Jansen H."/>
            <person name="Henkel C."/>
            <person name="Chen W.J."/>
            <person name="Zahm M."/>
            <person name="Cabau C."/>
            <person name="Klopp C."/>
            <person name="Thompson A.W."/>
            <person name="Robinson-Rechavi M."/>
            <person name="Braasch I."/>
            <person name="Lecointre G."/>
            <person name="Bobe J."/>
            <person name="Postlethwait J.H."/>
            <person name="Berthelot C."/>
            <person name="Roest Crollius H."/>
            <person name="Guiguen Y."/>
        </authorList>
    </citation>
    <scope>NUCLEOTIDE SEQUENCE</scope>
    <source>
        <strain evidence="1">WJC10195</strain>
    </source>
</reference>
<comment type="caution">
    <text evidence="1">The sequence shown here is derived from an EMBL/GenBank/DDBJ whole genome shotgun (WGS) entry which is preliminary data.</text>
</comment>
<dbReference type="Proteomes" id="UP001152622">
    <property type="component" value="Chromosome 12"/>
</dbReference>
<dbReference type="EMBL" id="JAINUF010000012">
    <property type="protein sequence ID" value="KAJ8345064.1"/>
    <property type="molecule type" value="Genomic_DNA"/>
</dbReference>
<protein>
    <submittedName>
        <fullName evidence="1">Uncharacterized protein</fullName>
    </submittedName>
</protein>
<proteinExistence type="predicted"/>
<sequence>MRRLGPSARLAERPDVQRIVPLAAPFLHPLGEALPPKHLALRAGGWKSRCCRGEAEWKGGGRCCTDGLEGGSARNLSDSVGDLADPVAVKGGGS</sequence>
<keyword evidence="2" id="KW-1185">Reference proteome</keyword>
<dbReference type="AlphaFoldDB" id="A0A9Q1EU66"/>
<organism evidence="1 2">
    <name type="scientific">Synaphobranchus kaupii</name>
    <name type="common">Kaup's arrowtooth eel</name>
    <dbReference type="NCBI Taxonomy" id="118154"/>
    <lineage>
        <taxon>Eukaryota</taxon>
        <taxon>Metazoa</taxon>
        <taxon>Chordata</taxon>
        <taxon>Craniata</taxon>
        <taxon>Vertebrata</taxon>
        <taxon>Euteleostomi</taxon>
        <taxon>Actinopterygii</taxon>
        <taxon>Neopterygii</taxon>
        <taxon>Teleostei</taxon>
        <taxon>Anguilliformes</taxon>
        <taxon>Synaphobranchidae</taxon>
        <taxon>Synaphobranchus</taxon>
    </lineage>
</organism>
<name>A0A9Q1EU66_SYNKA</name>
<evidence type="ECO:0000313" key="2">
    <source>
        <dbReference type="Proteomes" id="UP001152622"/>
    </source>
</evidence>